<evidence type="ECO:0000256" key="3">
    <source>
        <dbReference type="ARBA" id="ARBA00023082"/>
    </source>
</evidence>
<accession>A0ABD1Z042</accession>
<comment type="similarity">
    <text evidence="1">Belongs to the sigma-70 factor family.</text>
</comment>
<feature type="domain" description="RNA polymerase sigma-70 region 4" evidence="9">
    <location>
        <begin position="344"/>
        <end position="396"/>
    </location>
</feature>
<organism evidence="10 11">
    <name type="scientific">Riccia fluitans</name>
    <dbReference type="NCBI Taxonomy" id="41844"/>
    <lineage>
        <taxon>Eukaryota</taxon>
        <taxon>Viridiplantae</taxon>
        <taxon>Streptophyta</taxon>
        <taxon>Embryophyta</taxon>
        <taxon>Marchantiophyta</taxon>
        <taxon>Marchantiopsida</taxon>
        <taxon>Marchantiidae</taxon>
        <taxon>Marchantiales</taxon>
        <taxon>Ricciaceae</taxon>
        <taxon>Riccia</taxon>
    </lineage>
</organism>
<keyword evidence="11" id="KW-1185">Reference proteome</keyword>
<dbReference type="Pfam" id="PF04539">
    <property type="entry name" value="Sigma70_r3"/>
    <property type="match status" value="1"/>
</dbReference>
<evidence type="ECO:0000256" key="2">
    <source>
        <dbReference type="ARBA" id="ARBA00023015"/>
    </source>
</evidence>
<name>A0ABD1Z042_9MARC</name>
<reference evidence="10 11" key="1">
    <citation type="submission" date="2024-09" db="EMBL/GenBank/DDBJ databases">
        <title>Chromosome-scale assembly of Riccia fluitans.</title>
        <authorList>
            <person name="Paukszto L."/>
            <person name="Sawicki J."/>
            <person name="Karawczyk K."/>
            <person name="Piernik-Szablinska J."/>
            <person name="Szczecinska M."/>
            <person name="Mazdziarz M."/>
        </authorList>
    </citation>
    <scope>NUCLEOTIDE SEQUENCE [LARGE SCALE GENOMIC DNA]</scope>
    <source>
        <strain evidence="10">Rf_01</strain>
        <tissue evidence="10">Aerial parts of the thallus</tissue>
    </source>
</reference>
<evidence type="ECO:0000256" key="6">
    <source>
        <dbReference type="SAM" id="MobiDB-lite"/>
    </source>
</evidence>
<evidence type="ECO:0000256" key="4">
    <source>
        <dbReference type="ARBA" id="ARBA00023125"/>
    </source>
</evidence>
<comment type="caution">
    <text evidence="10">The sequence shown here is derived from an EMBL/GenBank/DDBJ whole genome shotgun (WGS) entry which is preliminary data.</text>
</comment>
<dbReference type="Pfam" id="PF04542">
    <property type="entry name" value="Sigma70_r2"/>
    <property type="match status" value="1"/>
</dbReference>
<feature type="compositionally biased region" description="Polar residues" evidence="6">
    <location>
        <begin position="93"/>
        <end position="113"/>
    </location>
</feature>
<dbReference type="SUPFAM" id="SSF88659">
    <property type="entry name" value="Sigma3 and sigma4 domains of RNA polymerase sigma factors"/>
    <property type="match status" value="2"/>
</dbReference>
<protein>
    <recommendedName>
        <fullName evidence="12">Sigma factor</fullName>
    </recommendedName>
</protein>
<evidence type="ECO:0000256" key="5">
    <source>
        <dbReference type="ARBA" id="ARBA00023163"/>
    </source>
</evidence>
<dbReference type="Proteomes" id="UP001605036">
    <property type="component" value="Unassembled WGS sequence"/>
</dbReference>
<dbReference type="AlphaFoldDB" id="A0ABD1Z042"/>
<dbReference type="GO" id="GO:0003677">
    <property type="term" value="F:DNA binding"/>
    <property type="evidence" value="ECO:0007669"/>
    <property type="project" value="UniProtKB-KW"/>
</dbReference>
<evidence type="ECO:0000259" key="7">
    <source>
        <dbReference type="Pfam" id="PF04539"/>
    </source>
</evidence>
<dbReference type="InterPro" id="IPR007630">
    <property type="entry name" value="RNA_pol_sigma70_r4"/>
</dbReference>
<keyword evidence="5" id="KW-0804">Transcription</keyword>
<gene>
    <name evidence="10" type="ORF">R1flu_007889</name>
</gene>
<dbReference type="CDD" id="cd06171">
    <property type="entry name" value="Sigma70_r4"/>
    <property type="match status" value="1"/>
</dbReference>
<sequence length="415" mass="47305">MEAVVLWKVVPAARLAGGYRCMGRINFSARGSTRNGSSRSRVEISQGVKTGRNKESFLAADQTEPLENRKAQGKKKRDLEQNSVNALDEESNSTDNKSSPSWPISENVRSPLTSEEEAALAAEVQDLVHLQRQRDELEEQLGRTPSVEEWAEYVGSSVFRLYARIGKARAAKRRMVAANLPLVYSVAGRFQGKGLSHTELCQEGVLGLLKSTEKYDTSYKTKFSTYSFLWIWEGMSAAVKKFRHVLRISRTVYETTALVLRQKEKFQSSHGREPTLQELADMSAVDRDTVRNAFRVIRPAKSLERMISASDGEEYERQVADPDRSSRPWSHMRENELKLDINNALNTLTPREQEVLELRYGLEEERPHSRTEVGSLMNLSYESIRLIEIKALEKLRRVAKEDGLQAYLSRNFWDQ</sequence>
<dbReference type="PANTHER" id="PTHR30603">
    <property type="entry name" value="RNA POLYMERASE SIGMA FACTOR RPO"/>
    <property type="match status" value="1"/>
</dbReference>
<keyword evidence="2" id="KW-0805">Transcription regulation</keyword>
<feature type="domain" description="RNA polymerase sigma-70 region 2" evidence="8">
    <location>
        <begin position="175"/>
        <end position="236"/>
    </location>
</feature>
<proteinExistence type="inferred from homology"/>
<dbReference type="EMBL" id="JBHFFA010000003">
    <property type="protein sequence ID" value="KAL2636410.1"/>
    <property type="molecule type" value="Genomic_DNA"/>
</dbReference>
<dbReference type="Gene3D" id="1.10.10.10">
    <property type="entry name" value="Winged helix-like DNA-binding domain superfamily/Winged helix DNA-binding domain"/>
    <property type="match status" value="2"/>
</dbReference>
<keyword evidence="3" id="KW-0731">Sigma factor</keyword>
<dbReference type="Pfam" id="PF04545">
    <property type="entry name" value="Sigma70_r4"/>
    <property type="match status" value="1"/>
</dbReference>
<dbReference type="InterPro" id="IPR007627">
    <property type="entry name" value="RNA_pol_sigma70_r2"/>
</dbReference>
<dbReference type="GO" id="GO:0016987">
    <property type="term" value="F:sigma factor activity"/>
    <property type="evidence" value="ECO:0007669"/>
    <property type="project" value="UniProtKB-KW"/>
</dbReference>
<dbReference type="PANTHER" id="PTHR30603:SF64">
    <property type="entry name" value="PLASTID RNA POLYMERASE SIGMA FACTOR X"/>
    <property type="match status" value="1"/>
</dbReference>
<dbReference type="NCBIfam" id="TIGR02937">
    <property type="entry name" value="sigma70-ECF"/>
    <property type="match status" value="1"/>
</dbReference>
<dbReference type="InterPro" id="IPR050239">
    <property type="entry name" value="Sigma-70_RNA_pol_init_factors"/>
</dbReference>
<feature type="region of interest" description="Disordered" evidence="6">
    <location>
        <begin position="28"/>
        <end position="116"/>
    </location>
</feature>
<evidence type="ECO:0000259" key="8">
    <source>
        <dbReference type="Pfam" id="PF04542"/>
    </source>
</evidence>
<dbReference type="InterPro" id="IPR007624">
    <property type="entry name" value="RNA_pol_sigma70_r3"/>
</dbReference>
<keyword evidence="4" id="KW-0238">DNA-binding</keyword>
<dbReference type="InterPro" id="IPR014284">
    <property type="entry name" value="RNA_pol_sigma-70_dom"/>
</dbReference>
<evidence type="ECO:0000256" key="1">
    <source>
        <dbReference type="ARBA" id="ARBA00007788"/>
    </source>
</evidence>
<dbReference type="InterPro" id="IPR036388">
    <property type="entry name" value="WH-like_DNA-bd_sf"/>
</dbReference>
<dbReference type="InterPro" id="IPR013325">
    <property type="entry name" value="RNA_pol_sigma_r2"/>
</dbReference>
<dbReference type="InterPro" id="IPR000943">
    <property type="entry name" value="RNA_pol_sigma70"/>
</dbReference>
<evidence type="ECO:0000313" key="11">
    <source>
        <dbReference type="Proteomes" id="UP001605036"/>
    </source>
</evidence>
<dbReference type="SUPFAM" id="SSF88946">
    <property type="entry name" value="Sigma2 domain of RNA polymerase sigma factors"/>
    <property type="match status" value="1"/>
</dbReference>
<evidence type="ECO:0008006" key="12">
    <source>
        <dbReference type="Google" id="ProtNLM"/>
    </source>
</evidence>
<evidence type="ECO:0000313" key="10">
    <source>
        <dbReference type="EMBL" id="KAL2636410.1"/>
    </source>
</evidence>
<feature type="compositionally biased region" description="Low complexity" evidence="6">
    <location>
        <begin position="28"/>
        <end position="39"/>
    </location>
</feature>
<dbReference type="InterPro" id="IPR013324">
    <property type="entry name" value="RNA_pol_sigma_r3/r4-like"/>
</dbReference>
<dbReference type="PRINTS" id="PR00046">
    <property type="entry name" value="SIGMA70FCT"/>
</dbReference>
<evidence type="ECO:0000259" key="9">
    <source>
        <dbReference type="Pfam" id="PF04545"/>
    </source>
</evidence>
<feature type="domain" description="RNA polymerase sigma-70 region 3" evidence="7">
    <location>
        <begin position="254"/>
        <end position="323"/>
    </location>
</feature>
<dbReference type="Gene3D" id="1.20.120.1810">
    <property type="match status" value="1"/>
</dbReference>